<evidence type="ECO:0000313" key="13">
    <source>
        <dbReference type="Proteomes" id="UP000314981"/>
    </source>
</evidence>
<dbReference type="Pfam" id="PF00784">
    <property type="entry name" value="MyTH4"/>
    <property type="match status" value="1"/>
</dbReference>
<evidence type="ECO:0000256" key="4">
    <source>
        <dbReference type="ARBA" id="ARBA00023123"/>
    </source>
</evidence>
<dbReference type="InterPro" id="IPR001452">
    <property type="entry name" value="SH3_domain"/>
</dbReference>
<feature type="compositionally biased region" description="Basic and acidic residues" evidence="8">
    <location>
        <begin position="960"/>
        <end position="975"/>
    </location>
</feature>
<dbReference type="Gene3D" id="2.30.29.30">
    <property type="entry name" value="Pleckstrin-homology domain (PH domain)/Phosphotyrosine-binding domain (PTB)"/>
    <property type="match status" value="1"/>
</dbReference>
<feature type="region of interest" description="Disordered" evidence="8">
    <location>
        <begin position="880"/>
        <end position="1104"/>
    </location>
</feature>
<dbReference type="Gene3D" id="1.25.40.530">
    <property type="entry name" value="MyTH4 domain"/>
    <property type="match status" value="1"/>
</dbReference>
<evidence type="ECO:0000313" key="12">
    <source>
        <dbReference type="Ensembl" id="ENSBIXP00000030864.1"/>
    </source>
</evidence>
<feature type="compositionally biased region" description="Low complexity" evidence="8">
    <location>
        <begin position="16"/>
        <end position="26"/>
    </location>
</feature>
<dbReference type="InterPro" id="IPR038185">
    <property type="entry name" value="MyTH4_dom_sf"/>
</dbReference>
<dbReference type="InterPro" id="IPR027417">
    <property type="entry name" value="P-loop_NTPase"/>
</dbReference>
<feature type="region of interest" description="Disordered" evidence="8">
    <location>
        <begin position="1"/>
        <end position="67"/>
    </location>
</feature>
<evidence type="ECO:0000256" key="1">
    <source>
        <dbReference type="ARBA" id="ARBA00022443"/>
    </source>
</evidence>
<feature type="domain" description="Myosin motor" evidence="11">
    <location>
        <begin position="1"/>
        <end position="308"/>
    </location>
</feature>
<proteinExistence type="inferred from homology"/>
<evidence type="ECO:0000256" key="2">
    <source>
        <dbReference type="ARBA" id="ARBA00022741"/>
    </source>
</evidence>
<dbReference type="CDD" id="cd12068">
    <property type="entry name" value="SH3_MYO15B"/>
    <property type="match status" value="1"/>
</dbReference>
<dbReference type="PROSITE" id="PS50002">
    <property type="entry name" value="SH3"/>
    <property type="match status" value="1"/>
</dbReference>
<dbReference type="GO" id="GO:0005524">
    <property type="term" value="F:ATP binding"/>
    <property type="evidence" value="ECO:0007669"/>
    <property type="project" value="UniProtKB-KW"/>
</dbReference>
<dbReference type="GO" id="GO:0003774">
    <property type="term" value="F:cytoskeletal motor activity"/>
    <property type="evidence" value="ECO:0007669"/>
    <property type="project" value="InterPro"/>
</dbReference>
<dbReference type="PANTHER" id="PTHR22692:SF16">
    <property type="entry name" value="MYOSIN XVB"/>
    <property type="match status" value="1"/>
</dbReference>
<dbReference type="Gene3D" id="3.40.850.10">
    <property type="entry name" value="Kinesin motor domain"/>
    <property type="match status" value="1"/>
</dbReference>
<feature type="region of interest" description="Disordered" evidence="8">
    <location>
        <begin position="383"/>
        <end position="403"/>
    </location>
</feature>
<dbReference type="GO" id="GO:0003779">
    <property type="term" value="F:actin binding"/>
    <property type="evidence" value="ECO:0007669"/>
    <property type="project" value="UniProtKB-KW"/>
</dbReference>
<evidence type="ECO:0000256" key="5">
    <source>
        <dbReference type="ARBA" id="ARBA00023175"/>
    </source>
</evidence>
<comment type="similarity">
    <text evidence="7">Belongs to the TRAFAC class myosin-kinesin ATPase superfamily. Myosin family.</text>
</comment>
<feature type="region of interest" description="Disordered" evidence="8">
    <location>
        <begin position="808"/>
        <end position="845"/>
    </location>
</feature>
<dbReference type="PANTHER" id="PTHR22692">
    <property type="entry name" value="MYOSIN VII, XV"/>
    <property type="match status" value="1"/>
</dbReference>
<feature type="domain" description="SH3" evidence="9">
    <location>
        <begin position="1307"/>
        <end position="1368"/>
    </location>
</feature>
<dbReference type="SUPFAM" id="SSF50044">
    <property type="entry name" value="SH3-domain"/>
    <property type="match status" value="1"/>
</dbReference>
<dbReference type="InterPro" id="IPR001609">
    <property type="entry name" value="Myosin_head_motor_dom-like"/>
</dbReference>
<evidence type="ECO:0000256" key="3">
    <source>
        <dbReference type="ARBA" id="ARBA00022840"/>
    </source>
</evidence>
<sequence>AGQRSGAAVQQPGQRAPAAVVQSAAAGPGGGGVSEGVATLGAHPAGSTGVLPGLPGRPATQPPEYPGCPDMAVPGEPFVGLSISSFHQATDHTFLQKCHYHHGDHPRYTKPQLPLPIFTVRHYAGPVTYQVHKFLNRNRDRLDPAVVEMLAQSQLQLVSCLFQEAEPDEFGGGRGKPTLAARFQKSLGDILAQLGRSHVCFIQCLNPNPGKLPGLFDVDHVAEQLRQAGILEAVCTRSANFPIRLPFQAFLDRFRALGTEEQGELSDRERCGIILNQVLAAESPLCHLGATQVLLREPGWQQLEQCWAQQHAQALLTLHRGLRVCISHQRLHLLLRMQARVRGLQTRKRYLRRRAALEQLNTIVLAARPLLWRRRRPQVKPTGGVLPGVCSGEKPSQPFHTRGGSITEAMPPEVPARPSLTLPPDINQFPFSSFISIGFQEPSLPHPGQLLTKPLTRLDGENPQHALDINKVMLRLLGDGSLAPWQEQTMGQYLVRQGQRQPGLRDELFSQLVAQLWRNPDEQQSQRGWALMAILLSAFPPMHTLQKPLLKFVSDQAPRGMAALCQHKLLGALEQMQLAPGSARAHPPTQLEWTAGWRRGRMALDVSTFNEECYSAEVESWTTGEQFAGWILQSRGLDPPPRGWSVSLHCRDSWRDLAGCDFVLDLIGQTEDPGDPAWHHSYPIAPRGLMGLQEAPSRTSGSLDGFLDHLFKPVLSPGLSDLEQGRALSGRMKGGGAMGPMQQGSYPMGECRAEPIRAMVVPPQPQPVLPSLDVRQLAAQQQDFINQQARILAQQMTTQAMTLSLEQQAKQLQKQTPTAASLTSPPPAITHEPKTPTPQKEPESGLELVGARLREAPQEAEDRHPRPRSFQQKRDYFQKLGQQPSKVKTMKPPAKVKIPQAEVQDEEPEEEEQRAGGEEVGGRLGLRARAAQEAEAEPATEVGPGGGHRPAGGKAVVRSSDPEPWRAEPSREIRNIIRMYQSRPGPVPVPVQPARKPPQSFLKKNNPKDEALAKLGISGASSPPQTLPSPGKAPPPAVAPRPRARPRLMPSSSIKEKQGPLQELFGQNPPTAQKPPPPPAPPLPPPWEPASPPAEPRSLVEPMGDQGVSTQLLVPSGSVCFSYASAPWRLFLRKEVFYPRESFSHPYCLRLLCEQILRDTFAESCIRISQDERRKMKDLLGDLEVGLDSLDTAEDGVKKRIVVAARNNWANYFSRIFPVSGESGSDVQLLAVSHRGLRLLKMTQGPSLHPDQLKTLCSYSFAEVLGVECPASSTLELSLKSEQLVLHTARAGAIKAMVELFLSELKKDSGYVIALRSYITDDHSLLSFQRGDLIKLLPVATLEPGWQFGSTGGRSGLFPADIVQPAAAPDSFFSTEQRSSQGHKGQLQRREWDRASEVRKTGEAEARPH</sequence>
<dbReference type="SMART" id="SM00139">
    <property type="entry name" value="MyTH4"/>
    <property type="match status" value="1"/>
</dbReference>
<dbReference type="PROSITE" id="PS50096">
    <property type="entry name" value="IQ"/>
    <property type="match status" value="1"/>
</dbReference>
<dbReference type="SMART" id="SM00326">
    <property type="entry name" value="SH3"/>
    <property type="match status" value="1"/>
</dbReference>
<evidence type="ECO:0000259" key="10">
    <source>
        <dbReference type="PROSITE" id="PS51016"/>
    </source>
</evidence>
<dbReference type="PROSITE" id="PS51456">
    <property type="entry name" value="MYOSIN_MOTOR"/>
    <property type="match status" value="1"/>
</dbReference>
<name>A0A4W2EFN2_BOBOX</name>
<feature type="domain" description="MyTH4" evidence="10">
    <location>
        <begin position="446"/>
        <end position="597"/>
    </location>
</feature>
<dbReference type="InterPro" id="IPR059004">
    <property type="entry name" value="MYO15"/>
</dbReference>
<dbReference type="Gene3D" id="1.20.120.720">
    <property type="entry name" value="Myosin VI head, motor domain, U50 subdomain"/>
    <property type="match status" value="1"/>
</dbReference>
<keyword evidence="5" id="KW-0505">Motor protein</keyword>
<feature type="compositionally biased region" description="Pro residues" evidence="8">
    <location>
        <begin position="1072"/>
        <end position="1095"/>
    </location>
</feature>
<keyword evidence="2" id="KW-0547">Nucleotide-binding</keyword>
<feature type="compositionally biased region" description="Polar residues" evidence="8">
    <location>
        <begin position="1372"/>
        <end position="1383"/>
    </location>
</feature>
<evidence type="ECO:0000256" key="8">
    <source>
        <dbReference type="SAM" id="MobiDB-lite"/>
    </source>
</evidence>
<dbReference type="InterPro" id="IPR051567">
    <property type="entry name" value="Unconventional_Myosin_ATPase"/>
</dbReference>
<dbReference type="SUPFAM" id="SSF52540">
    <property type="entry name" value="P-loop containing nucleoside triphosphate hydrolases"/>
    <property type="match status" value="1"/>
</dbReference>
<dbReference type="Pfam" id="PF07653">
    <property type="entry name" value="SH3_2"/>
    <property type="match status" value="1"/>
</dbReference>
<dbReference type="Gene3D" id="1.20.58.530">
    <property type="match status" value="1"/>
</dbReference>
<keyword evidence="13" id="KW-1185">Reference proteome</keyword>
<protein>
    <recommendedName>
        <fullName evidence="14">Myosin XVB</fullName>
    </recommendedName>
</protein>
<dbReference type="Ensembl" id="ENSBIXT00000002822.1">
    <property type="protein sequence ID" value="ENSBIXP00000030864.1"/>
    <property type="gene ID" value="ENSBIXG00000013001.1"/>
</dbReference>
<dbReference type="InterPro" id="IPR036028">
    <property type="entry name" value="SH3-like_dom_sf"/>
</dbReference>
<evidence type="ECO:0000256" key="6">
    <source>
        <dbReference type="PROSITE-ProRule" id="PRU00192"/>
    </source>
</evidence>
<organism evidence="12 13">
    <name type="scientific">Bos indicus x Bos taurus</name>
    <name type="common">Hybrid cattle</name>
    <dbReference type="NCBI Taxonomy" id="30522"/>
    <lineage>
        <taxon>Eukaryota</taxon>
        <taxon>Metazoa</taxon>
        <taxon>Chordata</taxon>
        <taxon>Craniata</taxon>
        <taxon>Vertebrata</taxon>
        <taxon>Euteleostomi</taxon>
        <taxon>Mammalia</taxon>
        <taxon>Eutheria</taxon>
        <taxon>Laurasiatheria</taxon>
        <taxon>Artiodactyla</taxon>
        <taxon>Ruminantia</taxon>
        <taxon>Pecora</taxon>
        <taxon>Bovidae</taxon>
        <taxon>Bovinae</taxon>
        <taxon>Bos</taxon>
    </lineage>
</organism>
<accession>A0A4W2EFN2</accession>
<dbReference type="InterPro" id="IPR011993">
    <property type="entry name" value="PH-like_dom_sf"/>
</dbReference>
<keyword evidence="3" id="KW-0067">ATP-binding</keyword>
<comment type="caution">
    <text evidence="7">Lacks conserved residue(s) required for the propagation of feature annotation.</text>
</comment>
<dbReference type="PROSITE" id="PS51016">
    <property type="entry name" value="MYTH4"/>
    <property type="match status" value="1"/>
</dbReference>
<evidence type="ECO:0000256" key="7">
    <source>
        <dbReference type="PROSITE-ProRule" id="PRU00782"/>
    </source>
</evidence>
<reference evidence="12" key="3">
    <citation type="submission" date="2025-09" db="UniProtKB">
        <authorList>
            <consortium name="Ensembl"/>
        </authorList>
    </citation>
    <scope>IDENTIFICATION</scope>
</reference>
<dbReference type="SMART" id="SM00242">
    <property type="entry name" value="MYSc"/>
    <property type="match status" value="1"/>
</dbReference>
<keyword evidence="4 7" id="KW-0518">Myosin</keyword>
<feature type="compositionally biased region" description="Acidic residues" evidence="8">
    <location>
        <begin position="903"/>
        <end position="912"/>
    </location>
</feature>
<dbReference type="Gene3D" id="2.30.30.40">
    <property type="entry name" value="SH3 Domains"/>
    <property type="match status" value="1"/>
</dbReference>
<evidence type="ECO:0008006" key="14">
    <source>
        <dbReference type="Google" id="ProtNLM"/>
    </source>
</evidence>
<dbReference type="STRING" id="30522.A0A4W2EFN2"/>
<reference evidence="12" key="2">
    <citation type="submission" date="2025-08" db="UniProtKB">
        <authorList>
            <consortium name="Ensembl"/>
        </authorList>
    </citation>
    <scope>IDENTIFICATION</scope>
</reference>
<feature type="region of interest" description="Disordered" evidence="8">
    <location>
        <begin position="1369"/>
        <end position="1409"/>
    </location>
</feature>
<evidence type="ECO:0000259" key="9">
    <source>
        <dbReference type="PROSITE" id="PS50002"/>
    </source>
</evidence>
<keyword evidence="1 6" id="KW-0728">SH3 domain</keyword>
<dbReference type="Pfam" id="PF00063">
    <property type="entry name" value="Myosin_head"/>
    <property type="match status" value="1"/>
</dbReference>
<reference evidence="12 13" key="1">
    <citation type="submission" date="2018-11" db="EMBL/GenBank/DDBJ databases">
        <title>Haplotype-resolved cattle genomes.</title>
        <authorList>
            <person name="Low W.Y."/>
            <person name="Tearle R."/>
            <person name="Bickhart D.M."/>
            <person name="Rosen B.D."/>
            <person name="Koren S."/>
            <person name="Rhie A."/>
            <person name="Hiendleder S."/>
            <person name="Phillippy A.M."/>
            <person name="Smith T.P.L."/>
            <person name="Williams J.L."/>
        </authorList>
    </citation>
    <scope>NUCLEOTIDE SEQUENCE [LARGE SCALE GENOMIC DNA]</scope>
</reference>
<dbReference type="InterPro" id="IPR035489">
    <property type="entry name" value="MYO15B_SH3"/>
</dbReference>
<evidence type="ECO:0000259" key="11">
    <source>
        <dbReference type="PROSITE" id="PS51456"/>
    </source>
</evidence>
<dbReference type="InterPro" id="IPR000857">
    <property type="entry name" value="MyTH4_dom"/>
</dbReference>
<dbReference type="InterPro" id="IPR036961">
    <property type="entry name" value="Kinesin_motor_dom_sf"/>
</dbReference>
<feature type="region of interest" description="Actin-binding" evidence="7">
    <location>
        <begin position="187"/>
        <end position="209"/>
    </location>
</feature>
<dbReference type="Gene3D" id="1.20.5.4820">
    <property type="match status" value="1"/>
</dbReference>
<dbReference type="Pfam" id="PF26570">
    <property type="entry name" value="MYO15"/>
    <property type="match status" value="1"/>
</dbReference>
<dbReference type="Proteomes" id="UP000314981">
    <property type="component" value="Chromosome 19"/>
</dbReference>
<dbReference type="GO" id="GO:0016459">
    <property type="term" value="C:myosin complex"/>
    <property type="evidence" value="ECO:0007669"/>
    <property type="project" value="UniProtKB-KW"/>
</dbReference>
<keyword evidence="7" id="KW-0009">Actin-binding</keyword>
<feature type="compositionally biased region" description="Pro residues" evidence="8">
    <location>
        <begin position="1025"/>
        <end position="1039"/>
    </location>
</feature>
<feature type="compositionally biased region" description="Basic and acidic residues" evidence="8">
    <location>
        <begin position="1388"/>
        <end position="1409"/>
    </location>
</feature>